<dbReference type="RefSeq" id="WP_209358626.1">
    <property type="nucleotide sequence ID" value="NZ_JAGISH010000001.1"/>
</dbReference>
<keyword evidence="5" id="KW-1185">Reference proteome</keyword>
<sequence length="193" mass="19750">MTIRTKILGTATIAALFAAPMAPAFAQGADATATGQTQLQAETGTDSAAPMDTKAEAKTQAGTGVQTQAQNGATAGAQPKAGAEADAQAVAETEFTDEELQSFVAAVNAVGEIRANYMLKMKQAPNEEAATELQTEAMAEMKAAVEATEGMDVDTYNEIGRAMQTDASINDRIAALFKAQADAPAADTTQGNG</sequence>
<keyword evidence="2" id="KW-0732">Signal</keyword>
<feature type="region of interest" description="Disordered" evidence="1">
    <location>
        <begin position="57"/>
        <end position="93"/>
    </location>
</feature>
<gene>
    <name evidence="4" type="ORF">J5474_01490</name>
</gene>
<reference evidence="4" key="1">
    <citation type="submission" date="2021-03" db="EMBL/GenBank/DDBJ databases">
        <title>Sagittula salina sp. nov. strain M10.9X isolated from the marine waste.</title>
        <authorList>
            <person name="Satari L."/>
            <person name="Molina-Menor E."/>
            <person name="Vidal-Verdu A."/>
            <person name="Pascual J."/>
            <person name="Pereto J."/>
            <person name="Porcar M."/>
        </authorList>
    </citation>
    <scope>NUCLEOTIDE SEQUENCE</scope>
    <source>
        <strain evidence="4">M10.9X</strain>
    </source>
</reference>
<evidence type="ECO:0000256" key="1">
    <source>
        <dbReference type="SAM" id="MobiDB-lite"/>
    </source>
</evidence>
<accession>A0A940MGM5</accession>
<comment type="caution">
    <text evidence="4">The sequence shown here is derived from an EMBL/GenBank/DDBJ whole genome shotgun (WGS) entry which is preliminary data.</text>
</comment>
<dbReference type="Pfam" id="PF13767">
    <property type="entry name" value="DUF4168"/>
    <property type="match status" value="1"/>
</dbReference>
<dbReference type="InterPro" id="IPR025433">
    <property type="entry name" value="DUF4168"/>
</dbReference>
<dbReference type="AlphaFoldDB" id="A0A940MGM5"/>
<feature type="compositionally biased region" description="Low complexity" evidence="1">
    <location>
        <begin position="59"/>
        <end position="93"/>
    </location>
</feature>
<evidence type="ECO:0000313" key="5">
    <source>
        <dbReference type="Proteomes" id="UP000675940"/>
    </source>
</evidence>
<feature type="chain" id="PRO_5037106053" evidence="2">
    <location>
        <begin position="27"/>
        <end position="193"/>
    </location>
</feature>
<dbReference type="Proteomes" id="UP000675940">
    <property type="component" value="Unassembled WGS sequence"/>
</dbReference>
<evidence type="ECO:0000256" key="2">
    <source>
        <dbReference type="SAM" id="SignalP"/>
    </source>
</evidence>
<organism evidence="4 5">
    <name type="scientific">Sagittula salina</name>
    <dbReference type="NCBI Taxonomy" id="2820268"/>
    <lineage>
        <taxon>Bacteria</taxon>
        <taxon>Pseudomonadati</taxon>
        <taxon>Pseudomonadota</taxon>
        <taxon>Alphaproteobacteria</taxon>
        <taxon>Rhodobacterales</taxon>
        <taxon>Roseobacteraceae</taxon>
        <taxon>Sagittula</taxon>
    </lineage>
</organism>
<name>A0A940MGM5_9RHOB</name>
<feature type="signal peptide" evidence="2">
    <location>
        <begin position="1"/>
        <end position="26"/>
    </location>
</feature>
<feature type="domain" description="DUF4168" evidence="3">
    <location>
        <begin position="97"/>
        <end position="173"/>
    </location>
</feature>
<evidence type="ECO:0000313" key="4">
    <source>
        <dbReference type="EMBL" id="MBP0481166.1"/>
    </source>
</evidence>
<protein>
    <submittedName>
        <fullName evidence="4">DUF4168 domain-containing protein</fullName>
    </submittedName>
</protein>
<evidence type="ECO:0000259" key="3">
    <source>
        <dbReference type="Pfam" id="PF13767"/>
    </source>
</evidence>
<proteinExistence type="predicted"/>
<dbReference type="EMBL" id="JAGISH010000001">
    <property type="protein sequence ID" value="MBP0481166.1"/>
    <property type="molecule type" value="Genomic_DNA"/>
</dbReference>